<dbReference type="Proteomes" id="UP000594260">
    <property type="component" value="Unplaced"/>
</dbReference>
<evidence type="ECO:0000313" key="5">
    <source>
        <dbReference type="EnsemblMetazoa" id="XP_022651321"/>
    </source>
</evidence>
<dbReference type="PROSITE" id="PS01337">
    <property type="entry name" value="ODC_AZ"/>
    <property type="match status" value="1"/>
</dbReference>
<dbReference type="EnsemblMetazoa" id="XM_022795586">
    <property type="protein sequence ID" value="XP_022651321"/>
    <property type="gene ID" value="LOC111246273"/>
</dbReference>
<dbReference type="RefSeq" id="XP_022651321.1">
    <property type="nucleotide sequence ID" value="XM_022795586.1"/>
</dbReference>
<dbReference type="OrthoDB" id="5959761at2759"/>
<keyword evidence="4" id="KW-0688">Ribosomal frameshifting</keyword>
<comment type="similarity">
    <text evidence="1">Belongs to the ODC antizyme family.</text>
</comment>
<reference evidence="5" key="1">
    <citation type="submission" date="2021-01" db="UniProtKB">
        <authorList>
            <consortium name="EnsemblMetazoa"/>
        </authorList>
    </citation>
    <scope>IDENTIFICATION</scope>
</reference>
<name>A0A7M7MC58_VARDE</name>
<proteinExistence type="inferred from homology"/>
<dbReference type="AlphaFoldDB" id="A0A7M7MC58"/>
<dbReference type="InterPro" id="IPR002993">
    <property type="entry name" value="ODC_AZ"/>
</dbReference>
<dbReference type="InterPro" id="IPR016181">
    <property type="entry name" value="Acyl_CoA_acyltransferase"/>
</dbReference>
<sequence length="131" mass="14197">MVGTGEKENDGGVVASVVGLGSGSGPVWITFQVRDSMPLWEAVLAGQNLVLTVPDEGLPEGTKQAITELLEFAEEQLHAKTVVVSLKKERSDRTTIIRTLMYLGFESLAPGNTLVPAEMQDPQLYFMAYTI</sequence>
<dbReference type="GeneID" id="111246273"/>
<accession>A0A7M7MC58</accession>
<evidence type="ECO:0000256" key="4">
    <source>
        <dbReference type="ARBA" id="ARBA00022758"/>
    </source>
</evidence>
<dbReference type="CTD" id="36307"/>
<dbReference type="InParanoid" id="A0A7M7MC58"/>
<comment type="subunit">
    <text evidence="2">Interacts with ODC1 and thereby sterically blocks ODC homodimerization.</text>
</comment>
<evidence type="ECO:0000256" key="3">
    <source>
        <dbReference type="ARBA" id="ARBA00017712"/>
    </source>
</evidence>
<dbReference type="PANTHER" id="PTHR10279">
    <property type="entry name" value="ORNITHINE DECARBOXYLASE ANTIZYME"/>
    <property type="match status" value="1"/>
</dbReference>
<dbReference type="SUPFAM" id="SSF55729">
    <property type="entry name" value="Acyl-CoA N-acyltransferases (Nat)"/>
    <property type="match status" value="1"/>
</dbReference>
<keyword evidence="6" id="KW-1185">Reference proteome</keyword>
<dbReference type="GO" id="GO:0005737">
    <property type="term" value="C:cytoplasm"/>
    <property type="evidence" value="ECO:0007669"/>
    <property type="project" value="TreeGrafter"/>
</dbReference>
<dbReference type="PANTHER" id="PTHR10279:SF10">
    <property type="entry name" value="ORNITHINE DECARBOXYLASE ANTIZYME"/>
    <property type="match status" value="1"/>
</dbReference>
<dbReference type="GO" id="GO:0005634">
    <property type="term" value="C:nucleus"/>
    <property type="evidence" value="ECO:0007669"/>
    <property type="project" value="TreeGrafter"/>
</dbReference>
<evidence type="ECO:0000256" key="1">
    <source>
        <dbReference type="ARBA" id="ARBA00008796"/>
    </source>
</evidence>
<dbReference type="InterPro" id="IPR038581">
    <property type="entry name" value="ODC_AZ_sf"/>
</dbReference>
<protein>
    <recommendedName>
        <fullName evidence="3">Ornithine decarboxylase antizyme</fullName>
    </recommendedName>
</protein>
<dbReference type="GO" id="GO:0008073">
    <property type="term" value="F:ornithine decarboxylase inhibitor activity"/>
    <property type="evidence" value="ECO:0007669"/>
    <property type="project" value="InterPro"/>
</dbReference>
<organism evidence="5 6">
    <name type="scientific">Varroa destructor</name>
    <name type="common">Honeybee mite</name>
    <dbReference type="NCBI Taxonomy" id="109461"/>
    <lineage>
        <taxon>Eukaryota</taxon>
        <taxon>Metazoa</taxon>
        <taxon>Ecdysozoa</taxon>
        <taxon>Arthropoda</taxon>
        <taxon>Chelicerata</taxon>
        <taxon>Arachnida</taxon>
        <taxon>Acari</taxon>
        <taxon>Parasitiformes</taxon>
        <taxon>Mesostigmata</taxon>
        <taxon>Gamasina</taxon>
        <taxon>Dermanyssoidea</taxon>
        <taxon>Varroidae</taxon>
        <taxon>Varroa</taxon>
    </lineage>
</organism>
<dbReference type="GO" id="GO:0075523">
    <property type="term" value="P:viral translational frameshifting"/>
    <property type="evidence" value="ECO:0007669"/>
    <property type="project" value="UniProtKB-KW"/>
</dbReference>
<evidence type="ECO:0000256" key="2">
    <source>
        <dbReference type="ARBA" id="ARBA00011836"/>
    </source>
</evidence>
<dbReference type="KEGG" id="vde:111246273"/>
<dbReference type="Pfam" id="PF02100">
    <property type="entry name" value="ODC_AZ"/>
    <property type="match status" value="1"/>
</dbReference>
<dbReference type="GO" id="GO:0045732">
    <property type="term" value="P:positive regulation of protein catabolic process"/>
    <property type="evidence" value="ECO:0007669"/>
    <property type="project" value="TreeGrafter"/>
</dbReference>
<dbReference type="Gene3D" id="3.40.630.60">
    <property type="match status" value="1"/>
</dbReference>
<evidence type="ECO:0000313" key="6">
    <source>
        <dbReference type="Proteomes" id="UP000594260"/>
    </source>
</evidence>